<evidence type="ECO:0000313" key="2">
    <source>
        <dbReference type="Proteomes" id="UP001596052"/>
    </source>
</evidence>
<evidence type="ECO:0000313" key="1">
    <source>
        <dbReference type="EMBL" id="MFC5455137.1"/>
    </source>
</evidence>
<gene>
    <name evidence="1" type="ORF">ACFQDI_09750</name>
</gene>
<dbReference type="EMBL" id="JBHSMQ010000003">
    <property type="protein sequence ID" value="MFC5455137.1"/>
    <property type="molecule type" value="Genomic_DNA"/>
</dbReference>
<name>A0ABW0KRB1_9BACT</name>
<reference evidence="2" key="1">
    <citation type="journal article" date="2019" name="Int. J. Syst. Evol. Microbiol.">
        <title>The Global Catalogue of Microorganisms (GCM) 10K type strain sequencing project: providing services to taxonomists for standard genome sequencing and annotation.</title>
        <authorList>
            <consortium name="The Broad Institute Genomics Platform"/>
            <consortium name="The Broad Institute Genome Sequencing Center for Infectious Disease"/>
            <person name="Wu L."/>
            <person name="Ma J."/>
        </authorList>
    </citation>
    <scope>NUCLEOTIDE SEQUENCE [LARGE SCALE GENOMIC DNA]</scope>
    <source>
        <strain evidence="2">CGMCC 4.1469</strain>
    </source>
</reference>
<comment type="caution">
    <text evidence="1">The sequence shown here is derived from an EMBL/GenBank/DDBJ whole genome shotgun (WGS) entry which is preliminary data.</text>
</comment>
<dbReference type="SUPFAM" id="SSF48239">
    <property type="entry name" value="Terpenoid cyclases/Protein prenyltransferases"/>
    <property type="match status" value="1"/>
</dbReference>
<keyword evidence="2" id="KW-1185">Reference proteome</keyword>
<protein>
    <submittedName>
        <fullName evidence="1">Squalene--hopene cyclase</fullName>
    </submittedName>
</protein>
<dbReference type="RefSeq" id="WP_377165922.1">
    <property type="nucleotide sequence ID" value="NZ_JBHSMQ010000003.1"/>
</dbReference>
<dbReference type="Proteomes" id="UP001596052">
    <property type="component" value="Unassembled WGS sequence"/>
</dbReference>
<accession>A0ABW0KRB1</accession>
<dbReference type="InterPro" id="IPR008930">
    <property type="entry name" value="Terpenoid_cyclase/PrenylTrfase"/>
</dbReference>
<dbReference type="Gene3D" id="1.50.10.20">
    <property type="match status" value="2"/>
</dbReference>
<organism evidence="1 2">
    <name type="scientific">Prosthecobacter fluviatilis</name>
    <dbReference type="NCBI Taxonomy" id="445931"/>
    <lineage>
        <taxon>Bacteria</taxon>
        <taxon>Pseudomonadati</taxon>
        <taxon>Verrucomicrobiota</taxon>
        <taxon>Verrucomicrobiia</taxon>
        <taxon>Verrucomicrobiales</taxon>
        <taxon>Verrucomicrobiaceae</taxon>
        <taxon>Prosthecobacter</taxon>
    </lineage>
</organism>
<proteinExistence type="predicted"/>
<sequence length="327" mass="35227">MLFPAGSSAQDPSLRFGGAIPQEVETVYERGLSWLASKQSDAGGWQGGHDGAGIDGICLMAFLASGEDPNFGRYAPNVRRALRAIIRSQDSTSGYLPGSMYHHGFAMLSLSEAYGAVDESLLWEGGKPVRTIGQALDLAIRCAGTAQKANRWGGWRYMPNSTDADTSVTGAVLMGLLAARNAGMAVPDEVIDNALNYMRRSTGKDGSVAYAGGFGGFGESMNRSAIATLVAAVSKHKDSEEFKATLKHITERLEHNEGSYKEYFRYYMAQALFQGDYASWQKWNAATARALGETQAADGSFGSGAYETGMSLLALALNYRFLPIYER</sequence>